<evidence type="ECO:0000259" key="11">
    <source>
        <dbReference type="Pfam" id="PF07219"/>
    </source>
</evidence>
<gene>
    <name evidence="12" type="primary">hemY</name>
    <name evidence="12" type="ORF">GCM10011501_17440</name>
</gene>
<keyword evidence="8 10" id="KW-0472">Membrane</keyword>
<proteinExistence type="predicted"/>
<feature type="domain" description="HemY N-terminal" evidence="11">
    <location>
        <begin position="26"/>
        <end position="132"/>
    </location>
</feature>
<keyword evidence="9" id="KW-0627">Porphyrin biosynthesis</keyword>
<reference evidence="13" key="1">
    <citation type="journal article" date="2019" name="Int. J. Syst. Evol. Microbiol.">
        <title>The Global Catalogue of Microorganisms (GCM) 10K type strain sequencing project: providing services to taxonomists for standard genome sequencing and annotation.</title>
        <authorList>
            <consortium name="The Broad Institute Genomics Platform"/>
            <consortium name="The Broad Institute Genome Sequencing Center for Infectious Disease"/>
            <person name="Wu L."/>
            <person name="Ma J."/>
        </authorList>
    </citation>
    <scope>NUCLEOTIDE SEQUENCE [LARGE SCALE GENOMIC DNA]</scope>
    <source>
        <strain evidence="13">CGMCC 1.15922</strain>
    </source>
</reference>
<name>A0ABQ3IQ80_9GAMM</name>
<dbReference type="EMBL" id="BNAH01000006">
    <property type="protein sequence ID" value="GHE88539.1"/>
    <property type="molecule type" value="Genomic_DNA"/>
</dbReference>
<evidence type="ECO:0000256" key="2">
    <source>
        <dbReference type="ARBA" id="ARBA00004429"/>
    </source>
</evidence>
<protein>
    <submittedName>
        <fullName evidence="12">Porphyrin biosynthesis protein</fullName>
    </submittedName>
</protein>
<dbReference type="SUPFAM" id="SSF48452">
    <property type="entry name" value="TPR-like"/>
    <property type="match status" value="1"/>
</dbReference>
<sequence>MKKIVVLILLFFAAVAISPLLINEKGYILIAMGDLTVESTVVTAIIMLVLIFIGLMLSIKVFRGGLKLTFGTWNKIAFASRRRAIRDFNKGIACYILEDNQQAEHLLSKCAEPSQQAQLCYLLAASAANKQGLATNSKHYLALLNEQEISTKELGLETVLVTVKLLINYKEYNKARELIDEHHKHIGHDDRLLALDINLSLIEQRFEYVVKQLAAARKSKTLEQSKVQLWEAQAFTGMFNQQIEQKSNHALHEYWEALPRKIKQREAVLLAYCQILAQHKINEPLTKILLPVIKKGANHYLLKQIRLLPLSATNELMQAVQKHLHHEPSNAKWLSCLAHLAIADQDWDRAEKAFNSLVNLEGNQYDNVDLQSFAKVLEQKGQLEKAIQVLNKLVKYNESAC</sequence>
<organism evidence="12 13">
    <name type="scientific">Thalassotalea profundi</name>
    <dbReference type="NCBI Taxonomy" id="2036687"/>
    <lineage>
        <taxon>Bacteria</taxon>
        <taxon>Pseudomonadati</taxon>
        <taxon>Pseudomonadota</taxon>
        <taxon>Gammaproteobacteria</taxon>
        <taxon>Alteromonadales</taxon>
        <taxon>Colwelliaceae</taxon>
        <taxon>Thalassotalea</taxon>
    </lineage>
</organism>
<evidence type="ECO:0000256" key="7">
    <source>
        <dbReference type="ARBA" id="ARBA00022989"/>
    </source>
</evidence>
<keyword evidence="5" id="KW-0997">Cell inner membrane</keyword>
<dbReference type="NCBIfam" id="TIGR00540">
    <property type="entry name" value="TPR_hemY_coli"/>
    <property type="match status" value="1"/>
</dbReference>
<dbReference type="Pfam" id="PF07219">
    <property type="entry name" value="HemY_N"/>
    <property type="match status" value="1"/>
</dbReference>
<comment type="caution">
    <text evidence="12">The sequence shown here is derived from an EMBL/GenBank/DDBJ whole genome shotgun (WGS) entry which is preliminary data.</text>
</comment>
<evidence type="ECO:0000256" key="10">
    <source>
        <dbReference type="SAM" id="Phobius"/>
    </source>
</evidence>
<keyword evidence="4" id="KW-1003">Cell membrane</keyword>
<dbReference type="InterPro" id="IPR005254">
    <property type="entry name" value="Heme_biosyn_assoc_TPR_pro"/>
</dbReference>
<evidence type="ECO:0000256" key="3">
    <source>
        <dbReference type="ARBA" id="ARBA00004744"/>
    </source>
</evidence>
<evidence type="ECO:0000256" key="5">
    <source>
        <dbReference type="ARBA" id="ARBA00022519"/>
    </source>
</evidence>
<dbReference type="Proteomes" id="UP000626370">
    <property type="component" value="Unassembled WGS sequence"/>
</dbReference>
<keyword evidence="7 10" id="KW-1133">Transmembrane helix</keyword>
<comment type="subcellular location">
    <subcellularLocation>
        <location evidence="2">Cell inner membrane</location>
        <topology evidence="2">Multi-pass membrane protein</topology>
    </subcellularLocation>
</comment>
<evidence type="ECO:0000313" key="12">
    <source>
        <dbReference type="EMBL" id="GHE88539.1"/>
    </source>
</evidence>
<dbReference type="RefSeq" id="WP_189377886.1">
    <property type="nucleotide sequence ID" value="NZ_BNAH01000006.1"/>
</dbReference>
<accession>A0ABQ3IQ80</accession>
<keyword evidence="13" id="KW-1185">Reference proteome</keyword>
<feature type="transmembrane region" description="Helical" evidence="10">
    <location>
        <begin position="40"/>
        <end position="59"/>
    </location>
</feature>
<evidence type="ECO:0000256" key="8">
    <source>
        <dbReference type="ARBA" id="ARBA00023136"/>
    </source>
</evidence>
<evidence type="ECO:0000313" key="13">
    <source>
        <dbReference type="Proteomes" id="UP000626370"/>
    </source>
</evidence>
<comment type="function">
    <text evidence="1">Involved in a late step of protoheme IX synthesis.</text>
</comment>
<dbReference type="InterPro" id="IPR011990">
    <property type="entry name" value="TPR-like_helical_dom_sf"/>
</dbReference>
<comment type="pathway">
    <text evidence="3">Porphyrin-containing compound metabolism; protoheme biosynthesis.</text>
</comment>
<evidence type="ECO:0000256" key="6">
    <source>
        <dbReference type="ARBA" id="ARBA00022692"/>
    </source>
</evidence>
<dbReference type="InterPro" id="IPR010817">
    <property type="entry name" value="HemY_N"/>
</dbReference>
<evidence type="ECO:0000256" key="9">
    <source>
        <dbReference type="ARBA" id="ARBA00023244"/>
    </source>
</evidence>
<evidence type="ECO:0000256" key="1">
    <source>
        <dbReference type="ARBA" id="ARBA00002962"/>
    </source>
</evidence>
<keyword evidence="6 10" id="KW-0812">Transmembrane</keyword>
<evidence type="ECO:0000256" key="4">
    <source>
        <dbReference type="ARBA" id="ARBA00022475"/>
    </source>
</evidence>
<dbReference type="Gene3D" id="1.25.40.10">
    <property type="entry name" value="Tetratricopeptide repeat domain"/>
    <property type="match status" value="1"/>
</dbReference>